<dbReference type="EMBL" id="FNAY01000003">
    <property type="protein sequence ID" value="SDE73553.1"/>
    <property type="molecule type" value="Genomic_DNA"/>
</dbReference>
<feature type="transmembrane region" description="Helical" evidence="1">
    <location>
        <begin position="25"/>
        <end position="44"/>
    </location>
</feature>
<evidence type="ECO:0000313" key="2">
    <source>
        <dbReference type="EMBL" id="SDE73553.1"/>
    </source>
</evidence>
<protein>
    <recommendedName>
        <fullName evidence="4">Flp pilus assembly protein, pilin Flp</fullName>
    </recommendedName>
</protein>
<evidence type="ECO:0000313" key="3">
    <source>
        <dbReference type="Proteomes" id="UP000183812"/>
    </source>
</evidence>
<sequence length="67" mass="7175">MCEGMLSPLWSRICLDEEGAVTVDWVVLTAFLVAMGVVAGGVVWSNSSNVARKVSEYLGAQSVQPLF</sequence>
<keyword evidence="1" id="KW-0472">Membrane</keyword>
<evidence type="ECO:0008006" key="4">
    <source>
        <dbReference type="Google" id="ProtNLM"/>
    </source>
</evidence>
<proteinExistence type="predicted"/>
<keyword evidence="1" id="KW-1133">Transmembrane helix</keyword>
<gene>
    <name evidence="2" type="ORF">SAMN04244550_00937</name>
</gene>
<keyword evidence="1" id="KW-0812">Transmembrane</keyword>
<accession>A0A1G7FCA8</accession>
<organism evidence="2 3">
    <name type="scientific">Rhodobacter capsulatus</name>
    <name type="common">Rhodopseudomonas capsulata</name>
    <dbReference type="NCBI Taxonomy" id="1061"/>
    <lineage>
        <taxon>Bacteria</taxon>
        <taxon>Pseudomonadati</taxon>
        <taxon>Pseudomonadota</taxon>
        <taxon>Alphaproteobacteria</taxon>
        <taxon>Rhodobacterales</taxon>
        <taxon>Rhodobacter group</taxon>
        <taxon>Rhodobacter</taxon>
    </lineage>
</organism>
<evidence type="ECO:0000256" key="1">
    <source>
        <dbReference type="SAM" id="Phobius"/>
    </source>
</evidence>
<dbReference type="AlphaFoldDB" id="A0A1G7FCA8"/>
<dbReference type="Proteomes" id="UP000183812">
    <property type="component" value="Unassembled WGS sequence"/>
</dbReference>
<name>A0A1G7FCA8_RHOCA</name>
<reference evidence="2 3" key="1">
    <citation type="submission" date="2016-10" db="EMBL/GenBank/DDBJ databases">
        <authorList>
            <person name="de Groot N.N."/>
        </authorList>
    </citation>
    <scope>NUCLEOTIDE SEQUENCE [LARGE SCALE GENOMIC DNA]</scope>
    <source>
        <strain evidence="3">DSM 938 / 37b4</strain>
    </source>
</reference>